<evidence type="ECO:0000256" key="1">
    <source>
        <dbReference type="ARBA" id="ARBA00023125"/>
    </source>
</evidence>
<comment type="similarity">
    <text evidence="3">Belongs to the MEIOB family.</text>
</comment>
<evidence type="ECO:0000256" key="2">
    <source>
        <dbReference type="ARBA" id="ARBA00023254"/>
    </source>
</evidence>
<feature type="domain" description="Cell division control protein 24 OB" evidence="5">
    <location>
        <begin position="400"/>
        <end position="487"/>
    </location>
</feature>
<dbReference type="OrthoDB" id="9937820at2759"/>
<keyword evidence="7" id="KW-1185">Reference proteome</keyword>
<protein>
    <submittedName>
        <fullName evidence="8">Meiosis-specific with OB domain-containing protein-like isoform X1</fullName>
    </submittedName>
</protein>
<dbReference type="GO" id="GO:0003697">
    <property type="term" value="F:single-stranded DNA binding"/>
    <property type="evidence" value="ECO:0007669"/>
    <property type="project" value="TreeGrafter"/>
</dbReference>
<evidence type="ECO:0000313" key="8">
    <source>
        <dbReference type="RefSeq" id="XP_055876746.1"/>
    </source>
</evidence>
<keyword evidence="1" id="KW-0238">DNA-binding</keyword>
<dbReference type="GO" id="GO:0008310">
    <property type="term" value="F:single-stranded DNA 3'-5' DNA exonuclease activity"/>
    <property type="evidence" value="ECO:0007669"/>
    <property type="project" value="TreeGrafter"/>
</dbReference>
<gene>
    <name evidence="8" type="primary">LOC106056455</name>
</gene>
<feature type="domain" description="MEIOB-like N-terminal" evidence="6">
    <location>
        <begin position="70"/>
        <end position="206"/>
    </location>
</feature>
<dbReference type="InterPro" id="IPR052469">
    <property type="entry name" value="MEIOB"/>
</dbReference>
<dbReference type="AlphaFoldDB" id="A0A9W2ZP59"/>
<dbReference type="GO" id="GO:0000712">
    <property type="term" value="P:resolution of meiotic recombination intermediates"/>
    <property type="evidence" value="ECO:0007669"/>
    <property type="project" value="TreeGrafter"/>
</dbReference>
<reference evidence="8" key="1">
    <citation type="submission" date="2025-08" db="UniProtKB">
        <authorList>
            <consortium name="RefSeq"/>
        </authorList>
    </citation>
    <scope>IDENTIFICATION</scope>
</reference>
<accession>A0A9W2ZP59</accession>
<name>A0A9W2ZP59_BIOGL</name>
<dbReference type="InterPro" id="IPR012340">
    <property type="entry name" value="NA-bd_OB-fold"/>
</dbReference>
<evidence type="ECO:0000259" key="5">
    <source>
        <dbReference type="Pfam" id="PF17244"/>
    </source>
</evidence>
<dbReference type="RefSeq" id="XP_055876746.1">
    <property type="nucleotide sequence ID" value="XM_056020771.1"/>
</dbReference>
<dbReference type="Proteomes" id="UP001165740">
    <property type="component" value="Chromosome 2"/>
</dbReference>
<dbReference type="GeneID" id="106056455"/>
<dbReference type="OMA" id="IYLKFVV"/>
<dbReference type="InterPro" id="IPR035203">
    <property type="entry name" value="Cdc24_OB3"/>
</dbReference>
<dbReference type="Gene3D" id="2.40.50.140">
    <property type="entry name" value="Nucleic acid-binding proteins"/>
    <property type="match status" value="3"/>
</dbReference>
<evidence type="ECO:0000259" key="4">
    <source>
        <dbReference type="Pfam" id="PF16900"/>
    </source>
</evidence>
<dbReference type="SUPFAM" id="SSF50249">
    <property type="entry name" value="Nucleic acid-binding proteins"/>
    <property type="match status" value="3"/>
</dbReference>
<dbReference type="InterPro" id="IPR031657">
    <property type="entry name" value="REPA_OB_2"/>
</dbReference>
<evidence type="ECO:0000259" key="6">
    <source>
        <dbReference type="Pfam" id="PF24903"/>
    </source>
</evidence>
<dbReference type="FunFam" id="2.40.50.140:FF:000171">
    <property type="entry name" value="meiosis-specific with OB domain-containing protein isoform X1"/>
    <property type="match status" value="1"/>
</dbReference>
<dbReference type="PANTHER" id="PTHR21166:SF2">
    <property type="entry name" value="CELL DIVISION CONTROL PROTEIN 24 OB DOMAIN-CONTAINING PROTEIN-RELATED"/>
    <property type="match status" value="1"/>
</dbReference>
<dbReference type="InterPro" id="IPR056880">
    <property type="entry name" value="OB_MEIOB_N"/>
</dbReference>
<keyword evidence="2" id="KW-0469">Meiosis</keyword>
<feature type="domain" description="Replication protein A OB" evidence="4">
    <location>
        <begin position="225"/>
        <end position="314"/>
    </location>
</feature>
<proteinExistence type="inferred from homology"/>
<evidence type="ECO:0000256" key="3">
    <source>
        <dbReference type="ARBA" id="ARBA00038329"/>
    </source>
</evidence>
<dbReference type="Pfam" id="PF17244">
    <property type="entry name" value="CDC24_OB3"/>
    <property type="match status" value="1"/>
</dbReference>
<sequence>MRSNSKMILCSHFREQPMAWLGRFDDFNETHEIIKKSTVPNKFNMNTFKTNTNTNQGHVQVQSRSNFRQKGYCSISNINSNMQTVSVIGIIIGKDGPKAIISKKGGHERHLLTLTVRDAPDAFINVTCWGGQEYIQALSSELSIGAVVEIKDANIQNKSQNASDDKFKPWTPSTCQLNVSDNQGSILLYDANNVSDYAQFLHIPTKANNDFYTLEDIQANGTNLQGEHVNILAAIKKIWPLREILTKTGKKTIKQDIYLCDETCQSFTLTLWGNCTEYVQSWLPMDTVIFAADVRINFNEFRSTMVACTDSKTIITTCPETSEAYSLLEFIKTQNSVFRSGDMDFQGNPGNNDPDIQSISKVLTVKQIKGLLSSLSEECVEYTVIYAFLSQFDIDGEDKNILQNICSKCKKPVYEETSFICGNPNCSGGDFEMFGNTSVNIDYRINVNLSDHTGTLEYCHTPPQIAEQILGIKPKEFQKLPNSQKTNLKWNFLLERVKAVLKMKKLKRGLYLQVLELNKVGAGQLLEHGFSDV</sequence>
<dbReference type="Pfam" id="PF16900">
    <property type="entry name" value="REPA_OB_2"/>
    <property type="match status" value="1"/>
</dbReference>
<organism evidence="7 8">
    <name type="scientific">Biomphalaria glabrata</name>
    <name type="common">Bloodfluke planorb</name>
    <name type="synonym">Freshwater snail</name>
    <dbReference type="NCBI Taxonomy" id="6526"/>
    <lineage>
        <taxon>Eukaryota</taxon>
        <taxon>Metazoa</taxon>
        <taxon>Spiralia</taxon>
        <taxon>Lophotrochozoa</taxon>
        <taxon>Mollusca</taxon>
        <taxon>Gastropoda</taxon>
        <taxon>Heterobranchia</taxon>
        <taxon>Euthyneura</taxon>
        <taxon>Panpulmonata</taxon>
        <taxon>Hygrophila</taxon>
        <taxon>Lymnaeoidea</taxon>
        <taxon>Planorbidae</taxon>
        <taxon>Biomphalaria</taxon>
    </lineage>
</organism>
<evidence type="ECO:0000313" key="7">
    <source>
        <dbReference type="Proteomes" id="UP001165740"/>
    </source>
</evidence>
<dbReference type="Pfam" id="PF24903">
    <property type="entry name" value="OB_MEIOB_N"/>
    <property type="match status" value="1"/>
</dbReference>
<dbReference type="PANTHER" id="PTHR21166">
    <property type="entry name" value="CELL DIVISION CONTROL PROTEIN 24 OB DOMAIN-CONTAINING PROTEIN-RELATED"/>
    <property type="match status" value="1"/>
</dbReference>